<evidence type="ECO:0000313" key="2">
    <source>
        <dbReference type="EMBL" id="CAK9184033.1"/>
    </source>
</evidence>
<protein>
    <recommendedName>
        <fullName evidence="1">F-box associated beta-propeller type 1 domain-containing protein</fullName>
    </recommendedName>
</protein>
<comment type="caution">
    <text evidence="2">The sequence shown here is derived from an EMBL/GenBank/DDBJ whole genome shotgun (WGS) entry which is preliminary data.</text>
</comment>
<evidence type="ECO:0000259" key="1">
    <source>
        <dbReference type="Pfam" id="PF07734"/>
    </source>
</evidence>
<keyword evidence="3" id="KW-1185">Reference proteome</keyword>
<dbReference type="Pfam" id="PF07734">
    <property type="entry name" value="FBA_1"/>
    <property type="match status" value="1"/>
</dbReference>
<evidence type="ECO:0000313" key="3">
    <source>
        <dbReference type="Proteomes" id="UP001642360"/>
    </source>
</evidence>
<feature type="domain" description="F-box associated beta-propeller type 1" evidence="1">
    <location>
        <begin position="156"/>
        <end position="356"/>
    </location>
</feature>
<dbReference type="InterPro" id="IPR017451">
    <property type="entry name" value="F-box-assoc_interact_dom"/>
</dbReference>
<dbReference type="InterPro" id="IPR050796">
    <property type="entry name" value="SCF_F-box_component"/>
</dbReference>
<reference evidence="2 3" key="1">
    <citation type="submission" date="2024-02" db="EMBL/GenBank/DDBJ databases">
        <authorList>
            <person name="Vignale AGUSTIN F."/>
            <person name="Sosa J E."/>
            <person name="Modenutti C."/>
        </authorList>
    </citation>
    <scope>NUCLEOTIDE SEQUENCE [LARGE SCALE GENOMIC DNA]</scope>
</reference>
<dbReference type="Proteomes" id="UP001642360">
    <property type="component" value="Unassembled WGS sequence"/>
</dbReference>
<sequence length="460" mass="52821">MAVPLYQAEPLGPVHHPFHTNSAIKDGVESKISNCLFNRLYMGWGSSVESTMALFKVKGPLSDCVPLRQFTFLQQRYCFLIRKSSVKRQSVCKSWYDLLTDPDFILMQFHYSNVYTPKLLGVSIDFDDPIPDIFLYSFDQVPVKIPLPFPYIPSDQVTVIVEGSCNGLVCVSLDGRSAIVLWNPATRQIRPTMVPHVDGWLNEEFDIIGFGFLPDENDYKVVKIPYPLRRQDYGGGPIPVSIYTSSSDSWKVIQAAVPDMSFRVGATSFNGFLHWMAYKHTEMELIISFDLSNEVFQQIAVPGYCGFDCNIKREIVVLKGSLAVIVYSWRDLVDRSFEVWLMTEYGVQESWTKFTIGPFSTVVWPVGIWRKDEIIFQYLHHCTYQLFLYDSSSQEIYYFPSHGAMDFFKVLNYVESLVPVNGGKKRSSRTCLSMAGMPIFFLKMLHYIYKFQHAANIMHF</sequence>
<name>A0ABC8USI3_9AQUA</name>
<proteinExistence type="predicted"/>
<dbReference type="AlphaFoldDB" id="A0ABC8USI3"/>
<dbReference type="PANTHER" id="PTHR31672:SF13">
    <property type="entry name" value="F-BOX PROTEIN CPR30-LIKE"/>
    <property type="match status" value="1"/>
</dbReference>
<dbReference type="EMBL" id="CAUOFW020008835">
    <property type="protein sequence ID" value="CAK9184033.1"/>
    <property type="molecule type" value="Genomic_DNA"/>
</dbReference>
<dbReference type="InterPro" id="IPR006527">
    <property type="entry name" value="F-box-assoc_dom_typ1"/>
</dbReference>
<gene>
    <name evidence="2" type="ORF">ILEXP_LOCUS54330</name>
</gene>
<organism evidence="2 3">
    <name type="scientific">Ilex paraguariensis</name>
    <name type="common">yerba mate</name>
    <dbReference type="NCBI Taxonomy" id="185542"/>
    <lineage>
        <taxon>Eukaryota</taxon>
        <taxon>Viridiplantae</taxon>
        <taxon>Streptophyta</taxon>
        <taxon>Embryophyta</taxon>
        <taxon>Tracheophyta</taxon>
        <taxon>Spermatophyta</taxon>
        <taxon>Magnoliopsida</taxon>
        <taxon>eudicotyledons</taxon>
        <taxon>Gunneridae</taxon>
        <taxon>Pentapetalae</taxon>
        <taxon>asterids</taxon>
        <taxon>campanulids</taxon>
        <taxon>Aquifoliales</taxon>
        <taxon>Aquifoliaceae</taxon>
        <taxon>Ilex</taxon>
    </lineage>
</organism>
<dbReference type="NCBIfam" id="TIGR01640">
    <property type="entry name" value="F_box_assoc_1"/>
    <property type="match status" value="1"/>
</dbReference>
<dbReference type="PANTHER" id="PTHR31672">
    <property type="entry name" value="BNACNNG10540D PROTEIN"/>
    <property type="match status" value="1"/>
</dbReference>
<accession>A0ABC8USI3</accession>